<dbReference type="EMBL" id="CP030104">
    <property type="protein sequence ID" value="AWX45636.1"/>
    <property type="molecule type" value="Genomic_DNA"/>
</dbReference>
<protein>
    <submittedName>
        <fullName evidence="1">Uncharacterized protein</fullName>
    </submittedName>
</protein>
<evidence type="ECO:0000313" key="2">
    <source>
        <dbReference type="Proteomes" id="UP000248536"/>
    </source>
</evidence>
<dbReference type="KEGG" id="spon:HME9304_02663"/>
<name>A0A2Z4LUY9_9FLAO</name>
<gene>
    <name evidence="1" type="ORF">HME9304_02663</name>
</gene>
<organism evidence="1 2">
    <name type="scientific">Flagellimonas maritima</name>
    <dbReference type="NCBI Taxonomy" id="1383885"/>
    <lineage>
        <taxon>Bacteria</taxon>
        <taxon>Pseudomonadati</taxon>
        <taxon>Bacteroidota</taxon>
        <taxon>Flavobacteriia</taxon>
        <taxon>Flavobacteriales</taxon>
        <taxon>Flavobacteriaceae</taxon>
        <taxon>Flagellimonas</taxon>
    </lineage>
</organism>
<accession>A0A2Z4LUY9</accession>
<proteinExistence type="predicted"/>
<evidence type="ECO:0000313" key="1">
    <source>
        <dbReference type="EMBL" id="AWX45636.1"/>
    </source>
</evidence>
<dbReference type="Proteomes" id="UP000248536">
    <property type="component" value="Chromosome"/>
</dbReference>
<sequence length="36" mass="4193">MEWSDWIKDEVERFASIFNLNLTDSTANGEIESSEK</sequence>
<dbReference type="AlphaFoldDB" id="A0A2Z4LUY9"/>
<keyword evidence="2" id="KW-1185">Reference proteome</keyword>
<reference evidence="1 2" key="1">
    <citation type="submission" date="2018-06" db="EMBL/GenBank/DDBJ databases">
        <title>Spongiibacterium sp. HME9304 Genome sequencing and assembly.</title>
        <authorList>
            <person name="Kang H."/>
            <person name="Kim H."/>
            <person name="Joh K."/>
        </authorList>
    </citation>
    <scope>NUCLEOTIDE SEQUENCE [LARGE SCALE GENOMIC DNA]</scope>
    <source>
        <strain evidence="1 2">HME9304</strain>
    </source>
</reference>